<dbReference type="EMBL" id="GBRH01227848">
    <property type="protein sequence ID" value="JAD70047.1"/>
    <property type="molecule type" value="Transcribed_RNA"/>
</dbReference>
<reference evidence="1" key="1">
    <citation type="submission" date="2014-09" db="EMBL/GenBank/DDBJ databases">
        <authorList>
            <person name="Magalhaes I.L.F."/>
            <person name="Oliveira U."/>
            <person name="Santos F.R."/>
            <person name="Vidigal T.H.D.A."/>
            <person name="Brescovit A.D."/>
            <person name="Santos A.J."/>
        </authorList>
    </citation>
    <scope>NUCLEOTIDE SEQUENCE</scope>
    <source>
        <tissue evidence="1">Shoot tissue taken approximately 20 cm above the soil surface</tissue>
    </source>
</reference>
<protein>
    <submittedName>
        <fullName evidence="1">Uncharacterized protein</fullName>
    </submittedName>
</protein>
<name>A0A0A9CEX4_ARUDO</name>
<reference evidence="1" key="2">
    <citation type="journal article" date="2015" name="Data Brief">
        <title>Shoot transcriptome of the giant reed, Arundo donax.</title>
        <authorList>
            <person name="Barrero R.A."/>
            <person name="Guerrero F.D."/>
            <person name="Moolhuijzen P."/>
            <person name="Goolsby J.A."/>
            <person name="Tidwell J."/>
            <person name="Bellgard S.E."/>
            <person name="Bellgard M.I."/>
        </authorList>
    </citation>
    <scope>NUCLEOTIDE SEQUENCE</scope>
    <source>
        <tissue evidence="1">Shoot tissue taken approximately 20 cm above the soil surface</tissue>
    </source>
</reference>
<organism evidence="1">
    <name type="scientific">Arundo donax</name>
    <name type="common">Giant reed</name>
    <name type="synonym">Donax arundinaceus</name>
    <dbReference type="NCBI Taxonomy" id="35708"/>
    <lineage>
        <taxon>Eukaryota</taxon>
        <taxon>Viridiplantae</taxon>
        <taxon>Streptophyta</taxon>
        <taxon>Embryophyta</taxon>
        <taxon>Tracheophyta</taxon>
        <taxon>Spermatophyta</taxon>
        <taxon>Magnoliopsida</taxon>
        <taxon>Liliopsida</taxon>
        <taxon>Poales</taxon>
        <taxon>Poaceae</taxon>
        <taxon>PACMAD clade</taxon>
        <taxon>Arundinoideae</taxon>
        <taxon>Arundineae</taxon>
        <taxon>Arundo</taxon>
    </lineage>
</organism>
<dbReference type="AlphaFoldDB" id="A0A0A9CEX4"/>
<evidence type="ECO:0000313" key="1">
    <source>
        <dbReference type="EMBL" id="JAD70047.1"/>
    </source>
</evidence>
<sequence length="25" mass="2848">MSLHLPYILSSVSILFPHHVLKVCL</sequence>
<proteinExistence type="predicted"/>
<accession>A0A0A9CEX4</accession>